<sequence length="133" mass="14127">MSLKTGFATVLKAIRLSRGLTHKNMAGASSRGYMLKLEHGLSSPTVDKMIAISESMGVSPLTLFTLTLSLDSDQPVDALVQRLKADVADLETKGVLKSLGVSSLPDIRVTSPALSRRHKVASSASQAELCFAE</sequence>
<feature type="domain" description="HTH cro/C1-type" evidence="1">
    <location>
        <begin position="11"/>
        <end position="63"/>
    </location>
</feature>
<dbReference type="InterPro" id="IPR010982">
    <property type="entry name" value="Lambda_DNA-bd_dom_sf"/>
</dbReference>
<protein>
    <submittedName>
        <fullName evidence="2">Helix-turn-helix domain protein</fullName>
    </submittedName>
</protein>
<dbReference type="InterPro" id="IPR001387">
    <property type="entry name" value="Cro/C1-type_HTH"/>
</dbReference>
<dbReference type="SUPFAM" id="SSF47413">
    <property type="entry name" value="lambda repressor-like DNA-binding domains"/>
    <property type="match status" value="1"/>
</dbReference>
<name>A0A1B2F4J0_PSEPU</name>
<reference evidence="2" key="1">
    <citation type="submission" date="2016-07" db="EMBL/GenBank/DDBJ databases">
        <title>New class B carbapenemase carried by novel plasmid in Pseudomonas putida enviromental strain in eastern Amazonia.</title>
        <authorList>
            <person name="Souza C.O."/>
            <person name="Lima K.V."/>
            <person name="Brasiliense D.M."/>
            <person name="Perez-Chaparro P.J."/>
            <person name="Mamizuka E.M."/>
            <person name="Lima M.O."/>
            <person name="Lima L.N."/>
            <person name="McCulloch J.A."/>
        </authorList>
    </citation>
    <scope>NUCLEOTIDE SEQUENCE [LARGE SCALE GENOMIC DNA]</scope>
    <source>
        <strain evidence="2">IEC33019</strain>
    </source>
</reference>
<evidence type="ECO:0000259" key="1">
    <source>
        <dbReference type="PROSITE" id="PS50943"/>
    </source>
</evidence>
<gene>
    <name evidence="2" type="ORF">IEC33019_1521</name>
</gene>
<evidence type="ECO:0000313" key="2">
    <source>
        <dbReference type="EMBL" id="ANY87087.1"/>
    </source>
</evidence>
<dbReference type="AlphaFoldDB" id="A0A1B2F4J0"/>
<dbReference type="GO" id="GO:0003677">
    <property type="term" value="F:DNA binding"/>
    <property type="evidence" value="ECO:0007669"/>
    <property type="project" value="InterPro"/>
</dbReference>
<organism evidence="2">
    <name type="scientific">Pseudomonas putida</name>
    <name type="common">Arthrobacter siderocapsulatus</name>
    <dbReference type="NCBI Taxonomy" id="303"/>
    <lineage>
        <taxon>Bacteria</taxon>
        <taxon>Pseudomonadati</taxon>
        <taxon>Pseudomonadota</taxon>
        <taxon>Gammaproteobacteria</taxon>
        <taxon>Pseudomonadales</taxon>
        <taxon>Pseudomonadaceae</taxon>
        <taxon>Pseudomonas</taxon>
    </lineage>
</organism>
<dbReference type="CDD" id="cd00093">
    <property type="entry name" value="HTH_XRE"/>
    <property type="match status" value="1"/>
</dbReference>
<accession>A0A1B2F4J0</accession>
<proteinExistence type="predicted"/>
<dbReference type="PROSITE" id="PS50943">
    <property type="entry name" value="HTH_CROC1"/>
    <property type="match status" value="1"/>
</dbReference>
<dbReference type="SMART" id="SM00530">
    <property type="entry name" value="HTH_XRE"/>
    <property type="match status" value="1"/>
</dbReference>
<dbReference type="Gene3D" id="1.10.260.40">
    <property type="entry name" value="lambda repressor-like DNA-binding domains"/>
    <property type="match status" value="1"/>
</dbReference>
<dbReference type="RefSeq" id="WP_054912707.1">
    <property type="nucleotide sequence ID" value="NZ_CP016634.1"/>
</dbReference>
<dbReference type="EMBL" id="CP016634">
    <property type="protein sequence ID" value="ANY87087.1"/>
    <property type="molecule type" value="Genomic_DNA"/>
</dbReference>